<keyword evidence="2" id="KW-1185">Reference proteome</keyword>
<dbReference type="EMBL" id="CP051167">
    <property type="protein sequence ID" value="QIZ71714.1"/>
    <property type="molecule type" value="Genomic_DNA"/>
</dbReference>
<dbReference type="Gene3D" id="3.50.50.60">
    <property type="entry name" value="FAD/NAD(P)-binding domain"/>
    <property type="match status" value="1"/>
</dbReference>
<dbReference type="Proteomes" id="UP000500857">
    <property type="component" value="Chromosome"/>
</dbReference>
<sequence length="601" mass="66410">MNPEITTLDADVLVVGGGTGGTAAAIQAARRGANTILVGEGVWLGGMLTSAGVCAPDGNELAAFQTGLWGAFLRELERRQVGGLNRGWVSFFTYDPRVGAAIFADWVRELPNLHWIRGQVPREVLRDGDRPIAVRFDTVLVRARIILDGTELGDLLPLAEIPYRWGWEWRDRWNEPSAPVGPNALTRRYPVQAPTWVAVLRDFGEGEQAPPVPVPEIDRPELFAGAWDAYGPHQFLDYARLPGDLFLLNWPIRGNDYGEGLDRLVTSETARSQFLQEALWHSQSFALYVQNQLGRRYGLAEEIFPPGFKGKGANGGGAFALHPYYRESRRIEGLETLTERDILPMSGGRVARLPGSERVSAVAIGNYENDHHYPETIAGDFKLQVQRKSIRWGGRLTGTPFAIPYGCLVPAATDGFLVCEKNISVSHIANGATRLQPAVMGIGQAAGMAAALCVERGCEPRELPVRELQEALLTDAIAPTAVIPLFDLTRDRPDWLDWQRYYLDCPQAYPLEGETPTPGTAIARVGPERYVGVLQRLGEQDYRLTQCDRPRSGGEPWILVTLYPDIERDLREVIPEGEKIAIAGRSNCSGGWILVEAWESR</sequence>
<dbReference type="SUPFAM" id="SSF51905">
    <property type="entry name" value="FAD/NAD(P)-binding domain"/>
    <property type="match status" value="1"/>
</dbReference>
<dbReference type="InterPro" id="IPR036188">
    <property type="entry name" value="FAD/NAD-bd_sf"/>
</dbReference>
<organism evidence="1 2">
    <name type="scientific">Oxynema aestuarii AP17</name>
    <dbReference type="NCBI Taxonomy" id="2064643"/>
    <lineage>
        <taxon>Bacteria</taxon>
        <taxon>Bacillati</taxon>
        <taxon>Cyanobacteriota</taxon>
        <taxon>Cyanophyceae</taxon>
        <taxon>Oscillatoriophycideae</taxon>
        <taxon>Oscillatoriales</taxon>
        <taxon>Oscillatoriaceae</taxon>
        <taxon>Oxynema</taxon>
        <taxon>Oxynema aestuarii</taxon>
    </lineage>
</organism>
<dbReference type="PANTHER" id="PTHR42716:SF3">
    <property type="entry name" value="SLL1913 PROTEIN"/>
    <property type="match status" value="1"/>
</dbReference>
<dbReference type="RefSeq" id="WP_168569866.1">
    <property type="nucleotide sequence ID" value="NZ_CP051167.1"/>
</dbReference>
<evidence type="ECO:0000313" key="1">
    <source>
        <dbReference type="EMBL" id="QIZ71714.1"/>
    </source>
</evidence>
<accession>A0A6H1TYQ0</accession>
<dbReference type="Pfam" id="PF12831">
    <property type="entry name" value="FAD_oxidored"/>
    <property type="match status" value="1"/>
</dbReference>
<proteinExistence type="predicted"/>
<protein>
    <submittedName>
        <fullName evidence="1">FAD-dependent oxidoreductase</fullName>
    </submittedName>
</protein>
<gene>
    <name evidence="1" type="ORF">HCG48_14920</name>
</gene>
<evidence type="ECO:0000313" key="2">
    <source>
        <dbReference type="Proteomes" id="UP000500857"/>
    </source>
</evidence>
<dbReference type="GO" id="GO:0008734">
    <property type="term" value="F:L-aspartate oxidase activity"/>
    <property type="evidence" value="ECO:0007669"/>
    <property type="project" value="InterPro"/>
</dbReference>
<dbReference type="PANTHER" id="PTHR42716">
    <property type="entry name" value="L-ASPARTATE OXIDASE"/>
    <property type="match status" value="1"/>
</dbReference>
<dbReference type="KEGG" id="oxy:HCG48_14920"/>
<dbReference type="AlphaFoldDB" id="A0A6H1TYQ0"/>
<dbReference type="GO" id="GO:0009435">
    <property type="term" value="P:NAD+ biosynthetic process"/>
    <property type="evidence" value="ECO:0007669"/>
    <property type="project" value="InterPro"/>
</dbReference>
<name>A0A6H1TYQ0_9CYAN</name>
<reference evidence="1 2" key="1">
    <citation type="submission" date="2020-04" db="EMBL/GenBank/DDBJ databases">
        <authorList>
            <person name="Basu S."/>
            <person name="Maruthanayagam V."/>
            <person name="Chakraborty S."/>
            <person name="Pramanik A."/>
            <person name="Mukherjee J."/>
            <person name="Brink B."/>
        </authorList>
    </citation>
    <scope>NUCLEOTIDE SEQUENCE [LARGE SCALE GENOMIC DNA]</scope>
    <source>
        <strain evidence="1 2">AP17</strain>
    </source>
</reference>
<dbReference type="InterPro" id="IPR005288">
    <property type="entry name" value="NadB"/>
</dbReference>